<dbReference type="Proteomes" id="UP000060602">
    <property type="component" value="Chromosome"/>
</dbReference>
<evidence type="ECO:0000256" key="1">
    <source>
        <dbReference type="ARBA" id="ARBA00004651"/>
    </source>
</evidence>
<evidence type="ECO:0000259" key="7">
    <source>
        <dbReference type="Pfam" id="PF00892"/>
    </source>
</evidence>
<organism evidence="8 9">
    <name type="scientific">Alcaligenes xylosoxydans xylosoxydans</name>
    <name type="common">Achromobacter xylosoxidans</name>
    <dbReference type="NCBI Taxonomy" id="85698"/>
    <lineage>
        <taxon>Bacteria</taxon>
        <taxon>Pseudomonadati</taxon>
        <taxon>Pseudomonadota</taxon>
        <taxon>Betaproteobacteria</taxon>
        <taxon>Burkholderiales</taxon>
        <taxon>Alcaligenaceae</taxon>
        <taxon>Achromobacter</taxon>
    </lineage>
</organism>
<dbReference type="SUPFAM" id="SSF103481">
    <property type="entry name" value="Multidrug resistance efflux transporter EmrE"/>
    <property type="match status" value="2"/>
</dbReference>
<evidence type="ECO:0000256" key="6">
    <source>
        <dbReference type="SAM" id="Phobius"/>
    </source>
</evidence>
<dbReference type="InterPro" id="IPR050638">
    <property type="entry name" value="AA-Vitamin_Transporters"/>
</dbReference>
<dbReference type="PANTHER" id="PTHR32322:SF18">
    <property type="entry name" value="S-ADENOSYLMETHIONINE_S-ADENOSYLHOMOCYSTEINE TRANSPORTER"/>
    <property type="match status" value="1"/>
</dbReference>
<feature type="domain" description="EamA" evidence="7">
    <location>
        <begin position="12"/>
        <end position="143"/>
    </location>
</feature>
<evidence type="ECO:0000256" key="5">
    <source>
        <dbReference type="ARBA" id="ARBA00023136"/>
    </source>
</evidence>
<proteinExistence type="predicted"/>
<feature type="transmembrane region" description="Helical" evidence="6">
    <location>
        <begin position="275"/>
        <end position="293"/>
    </location>
</feature>
<evidence type="ECO:0000313" key="9">
    <source>
        <dbReference type="Proteomes" id="UP000060602"/>
    </source>
</evidence>
<feature type="transmembrane region" description="Helical" evidence="6">
    <location>
        <begin position="72"/>
        <end position="96"/>
    </location>
</feature>
<dbReference type="EMBL" id="CP014060">
    <property type="protein sequence ID" value="AMG38433.1"/>
    <property type="molecule type" value="Genomic_DNA"/>
</dbReference>
<evidence type="ECO:0000256" key="3">
    <source>
        <dbReference type="ARBA" id="ARBA00022692"/>
    </source>
</evidence>
<feature type="transmembrane region" description="Helical" evidence="6">
    <location>
        <begin position="245"/>
        <end position="269"/>
    </location>
</feature>
<dbReference type="RefSeq" id="WP_061073146.1">
    <property type="nucleotide sequence ID" value="NZ_CP014060.2"/>
</dbReference>
<comment type="subcellular location">
    <subcellularLocation>
        <location evidence="1">Cell membrane</location>
        <topology evidence="1">Multi-pass membrane protein</topology>
    </subcellularLocation>
</comment>
<feature type="transmembrane region" description="Helical" evidence="6">
    <location>
        <begin position="132"/>
        <end position="150"/>
    </location>
</feature>
<dbReference type="Pfam" id="PF00892">
    <property type="entry name" value="EamA"/>
    <property type="match status" value="2"/>
</dbReference>
<keyword evidence="2" id="KW-1003">Cell membrane</keyword>
<dbReference type="AlphaFoldDB" id="A0A109XXF5"/>
<feature type="transmembrane region" description="Helical" evidence="6">
    <location>
        <begin position="219"/>
        <end position="238"/>
    </location>
</feature>
<dbReference type="GO" id="GO:0005886">
    <property type="term" value="C:plasma membrane"/>
    <property type="evidence" value="ECO:0007669"/>
    <property type="project" value="UniProtKB-SubCell"/>
</dbReference>
<feature type="transmembrane region" description="Helical" evidence="6">
    <location>
        <begin position="156"/>
        <end position="176"/>
    </location>
</feature>
<evidence type="ECO:0000256" key="2">
    <source>
        <dbReference type="ARBA" id="ARBA00022475"/>
    </source>
</evidence>
<dbReference type="PANTHER" id="PTHR32322">
    <property type="entry name" value="INNER MEMBRANE TRANSPORTER"/>
    <property type="match status" value="1"/>
</dbReference>
<evidence type="ECO:0000313" key="8">
    <source>
        <dbReference type="EMBL" id="AMG38433.1"/>
    </source>
</evidence>
<feature type="transmembrane region" description="Helical" evidence="6">
    <location>
        <begin position="12"/>
        <end position="33"/>
    </location>
</feature>
<keyword evidence="5 6" id="KW-0472">Membrane</keyword>
<keyword evidence="4 6" id="KW-1133">Transmembrane helix</keyword>
<feature type="transmembrane region" description="Helical" evidence="6">
    <location>
        <begin position="188"/>
        <end position="207"/>
    </location>
</feature>
<dbReference type="InterPro" id="IPR037185">
    <property type="entry name" value="EmrE-like"/>
</dbReference>
<dbReference type="InterPro" id="IPR000620">
    <property type="entry name" value="EamA_dom"/>
</dbReference>
<reference evidence="9" key="1">
    <citation type="submission" date="2015-12" db="EMBL/GenBank/DDBJ databases">
        <title>FDA dAtabase for Regulatory Grade micrObial Sequences (FDA-ARGOS): Supporting development and validation of Infectious Disease Dx tests.</title>
        <authorList>
            <person name="Case J."/>
            <person name="Tallon L."/>
            <person name="Sadzewicz L."/>
            <person name="Sengamalay N."/>
            <person name="Ott S."/>
            <person name="Godinez A."/>
            <person name="Nagaraj S."/>
            <person name="Nadendla S."/>
            <person name="Sichtig H."/>
        </authorList>
    </citation>
    <scope>NUCLEOTIDE SEQUENCE [LARGE SCALE GENOMIC DNA]</scope>
    <source>
        <strain evidence="9">FDAARGOS_147</strain>
    </source>
</reference>
<accession>A0A109XXF5</accession>
<feature type="domain" description="EamA" evidence="7">
    <location>
        <begin position="158"/>
        <end position="289"/>
    </location>
</feature>
<name>A0A109XXF5_ALCXX</name>
<gene>
    <name evidence="8" type="ORF">AL504_21825</name>
</gene>
<evidence type="ECO:0000256" key="4">
    <source>
        <dbReference type="ARBA" id="ARBA00022989"/>
    </source>
</evidence>
<feature type="transmembrane region" description="Helical" evidence="6">
    <location>
        <begin position="102"/>
        <end position="120"/>
    </location>
</feature>
<feature type="transmembrane region" description="Helical" evidence="6">
    <location>
        <begin position="39"/>
        <end position="60"/>
    </location>
</feature>
<protein>
    <submittedName>
        <fullName evidence="8">EamA/RhaT family transporter</fullName>
    </submittedName>
</protein>
<sequence>MSTEILSRRQALSLLVVVVLAWGFTWVVSKLLLQYMTPIWAVAARSVAGTAALLALGLALRRVAWPVKADIPVILSVGLLHMGAFAALVSLGLQYVPAGRSVVLAYTTPLWVIPAARVFLGEPIGRGRQLGLALGLLGLAVIFNPLAFDWGNHEAVFGNGVVLLAALCWAANIVYVRAHRWVTPPFELAFWQALLASGVLAAVAWAAEGVPRVVWSPDLGWLLGYGGVFGIAVAYWAAVNVNRSLPAGVTSIGLLGVPVVGLLCSAAVLHEPLGAPLLLGMVLIVAGIAAGVLDKAAR</sequence>
<keyword evidence="3 6" id="KW-0812">Transmembrane</keyword>